<name>A0A366EDY0_9BACI</name>
<accession>A0A366EDY0</accession>
<organism evidence="1 2">
    <name type="scientific">Paraliobacillus ryukyuensis</name>
    <dbReference type="NCBI Taxonomy" id="200904"/>
    <lineage>
        <taxon>Bacteria</taxon>
        <taxon>Bacillati</taxon>
        <taxon>Bacillota</taxon>
        <taxon>Bacilli</taxon>
        <taxon>Bacillales</taxon>
        <taxon>Bacillaceae</taxon>
        <taxon>Paraliobacillus</taxon>
    </lineage>
</organism>
<dbReference type="Proteomes" id="UP000252254">
    <property type="component" value="Unassembled WGS sequence"/>
</dbReference>
<comment type="caution">
    <text evidence="1">The sequence shown here is derived from an EMBL/GenBank/DDBJ whole genome shotgun (WGS) entry which is preliminary data.</text>
</comment>
<gene>
    <name evidence="1" type="ORF">DES48_102386</name>
</gene>
<sequence length="62" mass="7078">MSYLDTIEEKDNVIQEQVVLLVQRFCCPNRGGSFSIKNRKRVDVTVGATLQDLDVLLGLYEF</sequence>
<dbReference type="EMBL" id="QNRI01000002">
    <property type="protein sequence ID" value="RBP00621.1"/>
    <property type="molecule type" value="Genomic_DNA"/>
</dbReference>
<evidence type="ECO:0000313" key="2">
    <source>
        <dbReference type="Proteomes" id="UP000252254"/>
    </source>
</evidence>
<evidence type="ECO:0000313" key="1">
    <source>
        <dbReference type="EMBL" id="RBP00621.1"/>
    </source>
</evidence>
<dbReference type="AlphaFoldDB" id="A0A366EDY0"/>
<reference evidence="1 2" key="1">
    <citation type="submission" date="2018-06" db="EMBL/GenBank/DDBJ databases">
        <title>Genomic Encyclopedia of Type Strains, Phase IV (KMG-IV): sequencing the most valuable type-strain genomes for metagenomic binning, comparative biology and taxonomic classification.</title>
        <authorList>
            <person name="Goeker M."/>
        </authorList>
    </citation>
    <scope>NUCLEOTIDE SEQUENCE [LARGE SCALE GENOMIC DNA]</scope>
    <source>
        <strain evidence="1 2">DSM 15140</strain>
    </source>
</reference>
<dbReference type="RefSeq" id="WP_147232382.1">
    <property type="nucleotide sequence ID" value="NZ_QNRI01000002.1"/>
</dbReference>
<protein>
    <submittedName>
        <fullName evidence="1">Uncharacterized protein</fullName>
    </submittedName>
</protein>
<proteinExistence type="predicted"/>
<keyword evidence="2" id="KW-1185">Reference proteome</keyword>